<dbReference type="Proteomes" id="UP001314200">
    <property type="component" value="Unassembled WGS sequence"/>
</dbReference>
<dbReference type="EMBL" id="CAUZLY010000004">
    <property type="protein sequence ID" value="CAK1235646.1"/>
    <property type="molecule type" value="Genomic_DNA"/>
</dbReference>
<reference evidence="1 2" key="1">
    <citation type="submission" date="2023-10" db="EMBL/GenBank/DDBJ databases">
        <authorList>
            <person name="Botero Cardona J."/>
        </authorList>
    </citation>
    <scope>NUCLEOTIDE SEQUENCE [LARGE SCALE GENOMIC DNA]</scope>
    <source>
        <strain evidence="1 2">R-82641</strain>
    </source>
</reference>
<organism evidence="1 2">
    <name type="scientific">Fructobacillus cardui</name>
    <dbReference type="NCBI Taxonomy" id="2893170"/>
    <lineage>
        <taxon>Bacteria</taxon>
        <taxon>Bacillati</taxon>
        <taxon>Bacillota</taxon>
        <taxon>Bacilli</taxon>
        <taxon>Lactobacillales</taxon>
        <taxon>Lactobacillaceae</taxon>
        <taxon>Fructobacillus</taxon>
    </lineage>
</organism>
<comment type="caution">
    <text evidence="1">The sequence shown here is derived from an EMBL/GenBank/DDBJ whole genome shotgun (WGS) entry which is preliminary data.</text>
</comment>
<protein>
    <submittedName>
        <fullName evidence="1">Uncharacterized protein</fullName>
    </submittedName>
</protein>
<dbReference type="RefSeq" id="WP_338347814.1">
    <property type="nucleotide sequence ID" value="NZ_CAUZLY010000004.1"/>
</dbReference>
<sequence length="114" mass="12503">MTDTPIVQYPDANGNRAYVKTHVKAVDGLDDKLAIFAKKNDLTTAISQIPKVDLSGYAKTSELDKYATKDDLQRVDNEITTLKSPDGSVWFLSVDNNGRLSTSKLIQIQEGGQS</sequence>
<gene>
    <name evidence="1" type="ORF">R82641_BJNNKPBH_00514</name>
</gene>
<proteinExistence type="predicted"/>
<keyword evidence="2" id="KW-1185">Reference proteome</keyword>
<accession>A0ABN9YTM1</accession>
<evidence type="ECO:0000313" key="1">
    <source>
        <dbReference type="EMBL" id="CAK1235646.1"/>
    </source>
</evidence>
<name>A0ABN9YTM1_9LACO</name>
<evidence type="ECO:0000313" key="2">
    <source>
        <dbReference type="Proteomes" id="UP001314200"/>
    </source>
</evidence>